<organism evidence="1 2">
    <name type="scientific">Microcystis aeruginosa NIES-44</name>
    <dbReference type="NCBI Taxonomy" id="449439"/>
    <lineage>
        <taxon>Bacteria</taxon>
        <taxon>Bacillati</taxon>
        <taxon>Cyanobacteriota</taxon>
        <taxon>Cyanophyceae</taxon>
        <taxon>Oscillatoriophycideae</taxon>
        <taxon>Chroococcales</taxon>
        <taxon>Microcystaceae</taxon>
        <taxon>Microcystis</taxon>
    </lineage>
</organism>
<dbReference type="Proteomes" id="UP000030321">
    <property type="component" value="Unassembled WGS sequence"/>
</dbReference>
<comment type="caution">
    <text evidence="1">The sequence shown here is derived from an EMBL/GenBank/DDBJ whole genome shotgun (WGS) entry which is preliminary data.</text>
</comment>
<name>A0A0A1VPH4_MICAE</name>
<accession>A0A0A1VPH4</accession>
<dbReference type="EMBL" id="BBPA01000002">
    <property type="protein sequence ID" value="GAL91191.1"/>
    <property type="molecule type" value="Genomic_DNA"/>
</dbReference>
<sequence length="75" mass="8682">MTAKEQLLQEIETASDETIDQLLNFLHQTQTTKPKQPFWQFIEELTADIPPEVLETLPTDGAEQHDHYLYGTPKQ</sequence>
<evidence type="ECO:0000313" key="2">
    <source>
        <dbReference type="Proteomes" id="UP000030321"/>
    </source>
</evidence>
<reference evidence="2" key="1">
    <citation type="journal article" date="2015" name="Genome">
        <title>Whole Genome Sequence of the Non-Microcystin-Producing Microcystis aeruginosa Strain NIES-44.</title>
        <authorList>
            <person name="Okano K."/>
            <person name="Miyata N."/>
            <person name="Ozaki Y."/>
        </authorList>
    </citation>
    <scope>NUCLEOTIDE SEQUENCE [LARGE SCALE GENOMIC DNA]</scope>
    <source>
        <strain evidence="2">NIES-44</strain>
    </source>
</reference>
<protein>
    <submittedName>
        <fullName evidence="1">Uncharacterized protein</fullName>
    </submittedName>
</protein>
<dbReference type="RefSeq" id="WP_045356058.1">
    <property type="nucleotide sequence ID" value="NZ_BBPA01000002.1"/>
</dbReference>
<proteinExistence type="predicted"/>
<evidence type="ECO:0000313" key="1">
    <source>
        <dbReference type="EMBL" id="GAL91191.1"/>
    </source>
</evidence>
<dbReference type="GeneID" id="66706116"/>
<gene>
    <name evidence="1" type="ORF">N44_00560</name>
</gene>
<dbReference type="AlphaFoldDB" id="A0A0A1VPH4"/>